<reference evidence="3 4" key="1">
    <citation type="submission" date="2021-06" db="EMBL/GenBank/DDBJ databases">
        <authorList>
            <person name="Kallberg Y."/>
            <person name="Tangrot J."/>
            <person name="Rosling A."/>
        </authorList>
    </citation>
    <scope>NUCLEOTIDE SEQUENCE [LARGE SCALE GENOMIC DNA]</scope>
    <source>
        <strain evidence="3 4">120-4 pot B 10/14</strain>
    </source>
</reference>
<gene>
    <name evidence="3" type="ORF">GMARGA_LOCUS18677</name>
</gene>
<dbReference type="Gene3D" id="4.10.280.10">
    <property type="entry name" value="Helix-loop-helix DNA-binding domain"/>
    <property type="match status" value="1"/>
</dbReference>
<dbReference type="PANTHER" id="PTHR47336">
    <property type="entry name" value="TRANSCRIPTION FACTOR HMS1-RELATED"/>
    <property type="match status" value="1"/>
</dbReference>
<dbReference type="InterPro" id="IPR052099">
    <property type="entry name" value="Regulatory_TF_Diverse"/>
</dbReference>
<name>A0ABN7VIH4_GIGMA</name>
<protein>
    <submittedName>
        <fullName evidence="3">25931_t:CDS:1</fullName>
    </submittedName>
</protein>
<dbReference type="PANTHER" id="PTHR47336:SF2">
    <property type="entry name" value="TRANSCRIPTION FACTOR HMS1-RELATED"/>
    <property type="match status" value="1"/>
</dbReference>
<feature type="region of interest" description="Disordered" evidence="1">
    <location>
        <begin position="333"/>
        <end position="387"/>
    </location>
</feature>
<proteinExistence type="predicted"/>
<accession>A0ABN7VIH4</accession>
<feature type="non-terminal residue" evidence="3">
    <location>
        <position position="1"/>
    </location>
</feature>
<sequence length="1050" mass="119249">NESYKISTNHHILWEITDEMSESNPLFNESTNFQDLLMSESYIDDIMTSINNNLSTTQSSTVTLSEFETQIQEMFVDDNTTNSSSSRSGDLSLNDFQYPIPSSLNSQKPFLYLPNSTSFDNSFPESLHNSLNSLNSLNSSKNSMEAQETFLFSSNSVNIGPSEPLFYSPISSEESIEDNSFPDNLSPLTYTLFQDLNVPLNNSALVDFGSYSPIEDTFDTYNTQLSPDSNLDPRGIQLENGRKHVAIEYDSISFDESLKKKRKDTNGTVKSVKKTKKNNSSIKHETNSNISATFNEDSLTSNTRSKSPVIDKNIINAILAALSDTTNRTIESSDTKLVKNKHSNEDNTSLNESSLSNSKLSPKPSTTTSETQTNQKTIINQQKNKAHNVIERRYRNNINERINELKSVVPALCHLKTNDDDVIEEVDGIPAATKTNKATVLKKATEYIIHLKKKNLKLKNENTVLKKIIADVPCGIEFLKKIEREMETPPDTPISEVDPSYVPYQHKSLTPPSGNSGSRILMSLFLCMTFLTDLSKCVQSVSHHHHHDEGRVIASNNNESLVPSEIHSAQHNRKPVTVSCLTSKTKDVTELHSFLSSFTNISSMNTLGFAVGLFIESLRLFLRGFFGWEIFCGYANVDMDKDERLLEIELWNRLGEAELCGGNKNTTRFSILYTCLRTINLLENPYAYNRNTRINPSRIYANAALQCYVGLCSIPLLRHRALSHFWKLAIKEKRFFSSEEKWLELALANDQNNDILKNVANRIRDHVFHSFKPTISTTIPLVYVSEVQALFHIKEAFYNVISERHDIIKIQKKSQFTFSELYDITTPTSLIHWYALIGCVVQAFYEEKNDLGKRLVNKLKEESKNDNNLNKQIMLISLISRSLLICGKVEASIHCADKAINYVSLRKNEQMEITEIEKDFMIRDIMKDVQDLAEFCVGWIVLETRIVILEIVGNLLSKNKVKILPNVLDEKYLRTSIDILARYLRRSTKSNAFDSIPKLRERFIRKLDALGRIVSGIDVDNDSGRDCNDYDKQNNNEYKATRALCILKDI</sequence>
<dbReference type="InterPro" id="IPR036638">
    <property type="entry name" value="HLH_DNA-bd_sf"/>
</dbReference>
<feature type="compositionally biased region" description="Basic and acidic residues" evidence="1">
    <location>
        <begin position="333"/>
        <end position="345"/>
    </location>
</feature>
<dbReference type="SMART" id="SM00353">
    <property type="entry name" value="HLH"/>
    <property type="match status" value="1"/>
</dbReference>
<comment type="caution">
    <text evidence="3">The sequence shown here is derived from an EMBL/GenBank/DDBJ whole genome shotgun (WGS) entry which is preliminary data.</text>
</comment>
<dbReference type="EMBL" id="CAJVQB010015078">
    <property type="protein sequence ID" value="CAG8772399.1"/>
    <property type="molecule type" value="Genomic_DNA"/>
</dbReference>
<evidence type="ECO:0000259" key="2">
    <source>
        <dbReference type="PROSITE" id="PS50888"/>
    </source>
</evidence>
<feature type="region of interest" description="Disordered" evidence="1">
    <location>
        <begin position="258"/>
        <end position="289"/>
    </location>
</feature>
<dbReference type="Pfam" id="PF00010">
    <property type="entry name" value="HLH"/>
    <property type="match status" value="1"/>
</dbReference>
<feature type="domain" description="BHLH" evidence="2">
    <location>
        <begin position="382"/>
        <end position="451"/>
    </location>
</feature>
<dbReference type="SUPFAM" id="SSF47459">
    <property type="entry name" value="HLH, helix-loop-helix DNA-binding domain"/>
    <property type="match status" value="1"/>
</dbReference>
<dbReference type="PROSITE" id="PS50888">
    <property type="entry name" value="BHLH"/>
    <property type="match status" value="1"/>
</dbReference>
<evidence type="ECO:0000313" key="3">
    <source>
        <dbReference type="EMBL" id="CAG8772399.1"/>
    </source>
</evidence>
<evidence type="ECO:0000256" key="1">
    <source>
        <dbReference type="SAM" id="MobiDB-lite"/>
    </source>
</evidence>
<dbReference type="Proteomes" id="UP000789901">
    <property type="component" value="Unassembled WGS sequence"/>
</dbReference>
<dbReference type="InterPro" id="IPR011598">
    <property type="entry name" value="bHLH_dom"/>
</dbReference>
<organism evidence="3 4">
    <name type="scientific">Gigaspora margarita</name>
    <dbReference type="NCBI Taxonomy" id="4874"/>
    <lineage>
        <taxon>Eukaryota</taxon>
        <taxon>Fungi</taxon>
        <taxon>Fungi incertae sedis</taxon>
        <taxon>Mucoromycota</taxon>
        <taxon>Glomeromycotina</taxon>
        <taxon>Glomeromycetes</taxon>
        <taxon>Diversisporales</taxon>
        <taxon>Gigasporaceae</taxon>
        <taxon>Gigaspora</taxon>
    </lineage>
</organism>
<feature type="compositionally biased region" description="Low complexity" evidence="1">
    <location>
        <begin position="346"/>
        <end position="383"/>
    </location>
</feature>
<keyword evidence="4" id="KW-1185">Reference proteome</keyword>
<evidence type="ECO:0000313" key="4">
    <source>
        <dbReference type="Proteomes" id="UP000789901"/>
    </source>
</evidence>